<keyword evidence="3" id="KW-1185">Reference proteome</keyword>
<protein>
    <submittedName>
        <fullName evidence="2">Uncharacterized protein</fullName>
    </submittedName>
</protein>
<dbReference type="OrthoDB" id="8121168at2759"/>
<feature type="compositionally biased region" description="Acidic residues" evidence="1">
    <location>
        <begin position="156"/>
        <end position="171"/>
    </location>
</feature>
<dbReference type="Proteomes" id="UP000752696">
    <property type="component" value="Unassembled WGS sequence"/>
</dbReference>
<organism evidence="2 3">
    <name type="scientific">Heterotrigona itama</name>
    <dbReference type="NCBI Taxonomy" id="395501"/>
    <lineage>
        <taxon>Eukaryota</taxon>
        <taxon>Metazoa</taxon>
        <taxon>Ecdysozoa</taxon>
        <taxon>Arthropoda</taxon>
        <taxon>Hexapoda</taxon>
        <taxon>Insecta</taxon>
        <taxon>Pterygota</taxon>
        <taxon>Neoptera</taxon>
        <taxon>Endopterygota</taxon>
        <taxon>Hymenoptera</taxon>
        <taxon>Apocrita</taxon>
        <taxon>Aculeata</taxon>
        <taxon>Apoidea</taxon>
        <taxon>Anthophila</taxon>
        <taxon>Apidae</taxon>
        <taxon>Heterotrigona</taxon>
    </lineage>
</organism>
<dbReference type="EMBL" id="CAJDYZ010010764">
    <property type="protein sequence ID" value="CAD1478450.1"/>
    <property type="molecule type" value="Genomic_DNA"/>
</dbReference>
<comment type="caution">
    <text evidence="2">The sequence shown here is derived from an EMBL/GenBank/DDBJ whole genome shotgun (WGS) entry which is preliminary data.</text>
</comment>
<sequence>MLDSYGNPIVFLREKRTAVHPYPHRAMMFTGYYRPVRRSNHGGQASGVFAQGNAVSGEAFFGGVQQQPRLKDGPEPIEEPEVSSAEAHAAPETDNSYSEDEHTEVQQEEEYQPEEHHQQDEHEVNYPQENEHRQDDNQRHHKQHGASPTQTPVVVADDDEEEDDDDDDDEPLVPFIPFNGNRRRQNYPNLNNFFPMVFSFPGVSSRAGSSGGSPPGTVTAIANSYSTGKSGVASSVATAYGGSPNG</sequence>
<name>A0A6V7HI10_9HYME</name>
<accession>A0A6V7HI10</accession>
<feature type="region of interest" description="Disordered" evidence="1">
    <location>
        <begin position="66"/>
        <end position="186"/>
    </location>
</feature>
<proteinExistence type="predicted"/>
<gene>
    <name evidence="2" type="ORF">MHI_LOCUS798578</name>
</gene>
<evidence type="ECO:0000256" key="1">
    <source>
        <dbReference type="SAM" id="MobiDB-lite"/>
    </source>
</evidence>
<evidence type="ECO:0000313" key="3">
    <source>
        <dbReference type="Proteomes" id="UP000752696"/>
    </source>
</evidence>
<feature type="compositionally biased region" description="Basic and acidic residues" evidence="1">
    <location>
        <begin position="113"/>
        <end position="138"/>
    </location>
</feature>
<dbReference type="AlphaFoldDB" id="A0A6V7HI10"/>
<feature type="non-terminal residue" evidence="2">
    <location>
        <position position="246"/>
    </location>
</feature>
<feature type="non-terminal residue" evidence="2">
    <location>
        <position position="1"/>
    </location>
</feature>
<evidence type="ECO:0000313" key="2">
    <source>
        <dbReference type="EMBL" id="CAD1478450.1"/>
    </source>
</evidence>
<reference evidence="2" key="1">
    <citation type="submission" date="2020-07" db="EMBL/GenBank/DDBJ databases">
        <authorList>
            <person name="Nazaruddin N."/>
        </authorList>
    </citation>
    <scope>NUCLEOTIDE SEQUENCE</scope>
</reference>